<organism evidence="1 2">
    <name type="scientific">Eubacterium multiforme</name>
    <dbReference type="NCBI Taxonomy" id="83339"/>
    <lineage>
        <taxon>Bacteria</taxon>
        <taxon>Bacillati</taxon>
        <taxon>Bacillota</taxon>
        <taxon>Clostridia</taxon>
        <taxon>Eubacteriales</taxon>
        <taxon>Eubacteriaceae</taxon>
        <taxon>Eubacterium</taxon>
    </lineage>
</organism>
<name>A0ABT9USR3_9FIRM</name>
<protein>
    <recommendedName>
        <fullName evidence="3">DUF1617 family protein</fullName>
    </recommendedName>
</protein>
<reference evidence="1 2" key="1">
    <citation type="submission" date="2023-07" db="EMBL/GenBank/DDBJ databases">
        <title>Genomic Encyclopedia of Type Strains, Phase IV (KMG-IV): sequencing the most valuable type-strain genomes for metagenomic binning, comparative biology and taxonomic classification.</title>
        <authorList>
            <person name="Goeker M."/>
        </authorList>
    </citation>
    <scope>NUCLEOTIDE SEQUENCE [LARGE SCALE GENOMIC DNA]</scope>
    <source>
        <strain evidence="1 2">DSM 20694</strain>
    </source>
</reference>
<dbReference type="RefSeq" id="WP_307484735.1">
    <property type="nucleotide sequence ID" value="NZ_JAUSUF010000003.1"/>
</dbReference>
<gene>
    <name evidence="1" type="ORF">J2S18_001291</name>
</gene>
<evidence type="ECO:0000313" key="1">
    <source>
        <dbReference type="EMBL" id="MDQ0149361.1"/>
    </source>
</evidence>
<comment type="caution">
    <text evidence="1">The sequence shown here is derived from an EMBL/GenBank/DDBJ whole genome shotgun (WGS) entry which is preliminary data.</text>
</comment>
<keyword evidence="2" id="KW-1185">Reference proteome</keyword>
<evidence type="ECO:0008006" key="3">
    <source>
        <dbReference type="Google" id="ProtNLM"/>
    </source>
</evidence>
<proteinExistence type="predicted"/>
<dbReference type="EMBL" id="JAUSUF010000003">
    <property type="protein sequence ID" value="MDQ0149361.1"/>
    <property type="molecule type" value="Genomic_DNA"/>
</dbReference>
<sequence length="126" mass="14772">MAKLTNKEILEKVGMLGEISRKSLPVKVSYAIGKNIGKIESELKHYNNEREKIVDKYCEKDEEGKFKIENGNYVIKEDEKENWNKDMIDLQDIEVDVDVHKFKLEELNGYDMTASEMMCIDFMIEE</sequence>
<evidence type="ECO:0000313" key="2">
    <source>
        <dbReference type="Proteomes" id="UP001228504"/>
    </source>
</evidence>
<dbReference type="Proteomes" id="UP001228504">
    <property type="component" value="Unassembled WGS sequence"/>
</dbReference>
<accession>A0ABT9USR3</accession>